<protein>
    <recommendedName>
        <fullName evidence="1">Protein kinase domain-containing protein</fullName>
    </recommendedName>
</protein>
<dbReference type="PROSITE" id="PS50011">
    <property type="entry name" value="PROTEIN_KINASE_DOM"/>
    <property type="match status" value="1"/>
</dbReference>
<dbReference type="InterPro" id="IPR000719">
    <property type="entry name" value="Prot_kinase_dom"/>
</dbReference>
<name>A0AAN6WIL8_9PEZI</name>
<evidence type="ECO:0000313" key="2">
    <source>
        <dbReference type="EMBL" id="KAK4182090.1"/>
    </source>
</evidence>
<proteinExistence type="predicted"/>
<dbReference type="InterPro" id="IPR011990">
    <property type="entry name" value="TPR-like_helical_dom_sf"/>
</dbReference>
<organism evidence="2 3">
    <name type="scientific">Podospora australis</name>
    <dbReference type="NCBI Taxonomy" id="1536484"/>
    <lineage>
        <taxon>Eukaryota</taxon>
        <taxon>Fungi</taxon>
        <taxon>Dikarya</taxon>
        <taxon>Ascomycota</taxon>
        <taxon>Pezizomycotina</taxon>
        <taxon>Sordariomycetes</taxon>
        <taxon>Sordariomycetidae</taxon>
        <taxon>Sordariales</taxon>
        <taxon>Podosporaceae</taxon>
        <taxon>Podospora</taxon>
    </lineage>
</organism>
<dbReference type="Pfam" id="PF13374">
    <property type="entry name" value="TPR_10"/>
    <property type="match status" value="2"/>
</dbReference>
<gene>
    <name evidence="2" type="ORF">QBC35DRAFT_550149</name>
</gene>
<keyword evidence="3" id="KW-1185">Reference proteome</keyword>
<reference evidence="2" key="2">
    <citation type="submission" date="2023-05" db="EMBL/GenBank/DDBJ databases">
        <authorList>
            <consortium name="Lawrence Berkeley National Laboratory"/>
            <person name="Steindorff A."/>
            <person name="Hensen N."/>
            <person name="Bonometti L."/>
            <person name="Westerberg I."/>
            <person name="Brannstrom I.O."/>
            <person name="Guillou S."/>
            <person name="Cros-Aarteil S."/>
            <person name="Calhoun S."/>
            <person name="Haridas S."/>
            <person name="Kuo A."/>
            <person name="Mondo S."/>
            <person name="Pangilinan J."/>
            <person name="Riley R."/>
            <person name="Labutti K."/>
            <person name="Andreopoulos B."/>
            <person name="Lipzen A."/>
            <person name="Chen C."/>
            <person name="Yanf M."/>
            <person name="Daum C."/>
            <person name="Ng V."/>
            <person name="Clum A."/>
            <person name="Ohm R."/>
            <person name="Martin F."/>
            <person name="Silar P."/>
            <person name="Natvig D."/>
            <person name="Lalanne C."/>
            <person name="Gautier V."/>
            <person name="Ament-Velasquez S.L."/>
            <person name="Kruys A."/>
            <person name="Hutchinson M.I."/>
            <person name="Powell A.J."/>
            <person name="Barry K."/>
            <person name="Miller A.N."/>
            <person name="Grigoriev I.V."/>
            <person name="Debuchy R."/>
            <person name="Gladieux P."/>
            <person name="Thoren M.H."/>
            <person name="Johannesson H."/>
        </authorList>
    </citation>
    <scope>NUCLEOTIDE SEQUENCE</scope>
    <source>
        <strain evidence="2">PSN309</strain>
    </source>
</reference>
<dbReference type="PANTHER" id="PTHR46082:SF11">
    <property type="entry name" value="AAA+ ATPASE DOMAIN-CONTAINING PROTEIN-RELATED"/>
    <property type="match status" value="1"/>
</dbReference>
<dbReference type="Proteomes" id="UP001302126">
    <property type="component" value="Unassembled WGS sequence"/>
</dbReference>
<dbReference type="PANTHER" id="PTHR46082">
    <property type="entry name" value="ATP/GTP-BINDING PROTEIN-RELATED"/>
    <property type="match status" value="1"/>
</dbReference>
<comment type="caution">
    <text evidence="2">The sequence shown here is derived from an EMBL/GenBank/DDBJ whole genome shotgun (WGS) entry which is preliminary data.</text>
</comment>
<feature type="domain" description="Protein kinase" evidence="1">
    <location>
        <begin position="1"/>
        <end position="216"/>
    </location>
</feature>
<evidence type="ECO:0000259" key="1">
    <source>
        <dbReference type="PROSITE" id="PS50011"/>
    </source>
</evidence>
<dbReference type="AlphaFoldDB" id="A0AAN6WIL8"/>
<dbReference type="SUPFAM" id="SSF48452">
    <property type="entry name" value="TPR-like"/>
    <property type="match status" value="3"/>
</dbReference>
<dbReference type="GO" id="GO:0005524">
    <property type="term" value="F:ATP binding"/>
    <property type="evidence" value="ECO:0007669"/>
    <property type="project" value="InterPro"/>
</dbReference>
<accession>A0AAN6WIL8</accession>
<dbReference type="InterPro" id="IPR053137">
    <property type="entry name" value="NLR-like"/>
</dbReference>
<reference evidence="2" key="1">
    <citation type="journal article" date="2023" name="Mol. Phylogenet. Evol.">
        <title>Genome-scale phylogeny and comparative genomics of the fungal order Sordariales.</title>
        <authorList>
            <person name="Hensen N."/>
            <person name="Bonometti L."/>
            <person name="Westerberg I."/>
            <person name="Brannstrom I.O."/>
            <person name="Guillou S."/>
            <person name="Cros-Aarteil S."/>
            <person name="Calhoun S."/>
            <person name="Haridas S."/>
            <person name="Kuo A."/>
            <person name="Mondo S."/>
            <person name="Pangilinan J."/>
            <person name="Riley R."/>
            <person name="LaButti K."/>
            <person name="Andreopoulos B."/>
            <person name="Lipzen A."/>
            <person name="Chen C."/>
            <person name="Yan M."/>
            <person name="Daum C."/>
            <person name="Ng V."/>
            <person name="Clum A."/>
            <person name="Steindorff A."/>
            <person name="Ohm R.A."/>
            <person name="Martin F."/>
            <person name="Silar P."/>
            <person name="Natvig D.O."/>
            <person name="Lalanne C."/>
            <person name="Gautier V."/>
            <person name="Ament-Velasquez S.L."/>
            <person name="Kruys A."/>
            <person name="Hutchinson M.I."/>
            <person name="Powell A.J."/>
            <person name="Barry K."/>
            <person name="Miller A.N."/>
            <person name="Grigoriev I.V."/>
            <person name="Debuchy R."/>
            <person name="Gladieux P."/>
            <person name="Hiltunen Thoren M."/>
            <person name="Johannesson H."/>
        </authorList>
    </citation>
    <scope>NUCLEOTIDE SEQUENCE</scope>
    <source>
        <strain evidence="2">PSN309</strain>
    </source>
</reference>
<evidence type="ECO:0000313" key="3">
    <source>
        <dbReference type="Proteomes" id="UP001302126"/>
    </source>
</evidence>
<dbReference type="Pfam" id="PF13424">
    <property type="entry name" value="TPR_12"/>
    <property type="match status" value="2"/>
</dbReference>
<dbReference type="GO" id="GO:0004672">
    <property type="term" value="F:protein kinase activity"/>
    <property type="evidence" value="ECO:0007669"/>
    <property type="project" value="InterPro"/>
</dbReference>
<dbReference type="EMBL" id="MU864767">
    <property type="protein sequence ID" value="KAK4182090.1"/>
    <property type="molecule type" value="Genomic_DNA"/>
</dbReference>
<dbReference type="Gene3D" id="1.25.40.10">
    <property type="entry name" value="Tetratricopeptide repeat domain"/>
    <property type="match status" value="2"/>
</dbReference>
<feature type="non-terminal residue" evidence="2">
    <location>
        <position position="1"/>
    </location>
</feature>
<sequence length="681" mass="76044">HQLALCGPELHSSFGGPLLTDCVCSFEDPACRDDSTYTDEDAYRAKVADFGFAARFQRSPDGSDDVYRLRLPISVPWNAPEQDRLAREFVLQEAKDIDVYSLGLVCLWLLFEPFFSGEQPAQDEDPMTDSGVKQEITVDLDLSATSRPTLDALVDLKISNELQMCACELLSKERSLSPRITSCIQAFLVSSLSRAPLDRQGSLERFLEHLETHIEYSLSDDGQRGPNIDSNTPIKASDYKIEEDPAQLYRCDFRIRPHIAECLIQQHNRTGSLASQVAICYYVGLGVPRDINSARGILVEAGFEMAQVQGAEAALSQTISRDPQEPSEQWTVVKSLDKSGYVSWANYAKTYFAQDLLTVAEQQLLREKADLDVACSSNHVLMVTIRRNLSDVYRAQNKWADSENLDLEVVDIYKKVWGERNAGTLESIAHLGAGYIHRSLYKEAVKTFESLSEIVSRVMPDDHASRMSYITSLALAYQKVGGRLELEEAEKLDREVLEMRTASFGPAHLLTLTNKESLATTMHLQGRYAEAEETLTEVLGTAVKYHGADSEITITAMNNMAALYSEMGRMEEAEELETDVYGTAKAMWGEEDPRVIGFLANLAETCWDLGRSDEAEERQLRALTLSMEVLGEDDSLTKTIKMNLASNYLKQGRRDEAASLLREGFEGLDFSLSGIVDQESQ</sequence>
<dbReference type="SUPFAM" id="SSF56112">
    <property type="entry name" value="Protein kinase-like (PK-like)"/>
    <property type="match status" value="1"/>
</dbReference>
<dbReference type="InterPro" id="IPR011009">
    <property type="entry name" value="Kinase-like_dom_sf"/>
</dbReference>
<dbReference type="Gene3D" id="1.10.510.10">
    <property type="entry name" value="Transferase(Phosphotransferase) domain 1"/>
    <property type="match status" value="1"/>
</dbReference>